<dbReference type="SUPFAM" id="SSF54637">
    <property type="entry name" value="Thioesterase/thiol ester dehydrase-isomerase"/>
    <property type="match status" value="1"/>
</dbReference>
<comment type="caution">
    <text evidence="3">The sequence shown here is derived from an EMBL/GenBank/DDBJ whole genome shotgun (WGS) entry which is preliminary data.</text>
</comment>
<feature type="domain" description="MaoC-like" evidence="2">
    <location>
        <begin position="21"/>
        <end position="89"/>
    </location>
</feature>
<dbReference type="PANTHER" id="PTHR43841:SF3">
    <property type="entry name" value="(3R)-HYDROXYACYL-ACP DEHYDRATASE SUBUNIT HADB"/>
    <property type="match status" value="1"/>
</dbReference>
<accession>A0ABU4CAA1</accession>
<organism evidence="3 4">
    <name type="scientific">Rhodococcus jostii</name>
    <dbReference type="NCBI Taxonomy" id="132919"/>
    <lineage>
        <taxon>Bacteria</taxon>
        <taxon>Bacillati</taxon>
        <taxon>Actinomycetota</taxon>
        <taxon>Actinomycetes</taxon>
        <taxon>Mycobacteriales</taxon>
        <taxon>Nocardiaceae</taxon>
        <taxon>Rhodococcus</taxon>
    </lineage>
</organism>
<evidence type="ECO:0000256" key="1">
    <source>
        <dbReference type="ARBA" id="ARBA00005254"/>
    </source>
</evidence>
<dbReference type="EMBL" id="JAWLKA010000003">
    <property type="protein sequence ID" value="MDV6280162.1"/>
    <property type="molecule type" value="Genomic_DNA"/>
</dbReference>
<gene>
    <name evidence="3" type="ORF">R3Q59_06580</name>
</gene>
<proteinExistence type="inferred from homology"/>
<protein>
    <submittedName>
        <fullName evidence="3">MaoC/PaaZ C-terminal domain-containing protein</fullName>
    </submittedName>
</protein>
<dbReference type="InterPro" id="IPR029069">
    <property type="entry name" value="HotDog_dom_sf"/>
</dbReference>
<comment type="similarity">
    <text evidence="1">Belongs to the enoyl-CoA hydratase/isomerase family.</text>
</comment>
<dbReference type="PANTHER" id="PTHR43841">
    <property type="entry name" value="3-HYDROXYACYL-THIOESTER DEHYDRATASE HTDX-RELATED"/>
    <property type="match status" value="1"/>
</dbReference>
<evidence type="ECO:0000313" key="3">
    <source>
        <dbReference type="EMBL" id="MDV6280162.1"/>
    </source>
</evidence>
<dbReference type="Gene3D" id="3.10.129.10">
    <property type="entry name" value="Hotdog Thioesterase"/>
    <property type="match status" value="1"/>
</dbReference>
<evidence type="ECO:0000259" key="2">
    <source>
        <dbReference type="Pfam" id="PF01575"/>
    </source>
</evidence>
<evidence type="ECO:0000313" key="4">
    <source>
        <dbReference type="Proteomes" id="UP001185737"/>
    </source>
</evidence>
<sequence length="145" mass="15532">MTTMLQELTVGTELPPLALPPISRTTLALFAGASNDHNPIHIDSDVAHSAGLDDVFAHGMLSMAYLARFVTSTARQWDLRSYRVRFAAITPLHGRPTCTGRVAAIEERGGERQADLDLTVTLADGTVTLRGTATVALHKAQGDLP</sequence>
<dbReference type="Pfam" id="PF01575">
    <property type="entry name" value="MaoC_dehydratas"/>
    <property type="match status" value="1"/>
</dbReference>
<keyword evidence="4" id="KW-1185">Reference proteome</keyword>
<reference evidence="3 4" key="1">
    <citation type="submission" date="2023-10" db="EMBL/GenBank/DDBJ databases">
        <title>Development of a sustainable strategy for remediation of hydrocarbon-contaminated territories based on the waste exchange concept.</title>
        <authorList>
            <person name="Krivoruchko A."/>
        </authorList>
    </citation>
    <scope>NUCLEOTIDE SEQUENCE [LARGE SCALE GENOMIC DNA]</scope>
    <source>
        <strain evidence="3 4">IEGM 60</strain>
    </source>
</reference>
<name>A0ABU4CAA1_RHOJO</name>
<dbReference type="Proteomes" id="UP001185737">
    <property type="component" value="Unassembled WGS sequence"/>
</dbReference>
<dbReference type="InterPro" id="IPR002539">
    <property type="entry name" value="MaoC-like_dom"/>
</dbReference>
<dbReference type="RefSeq" id="WP_317567802.1">
    <property type="nucleotide sequence ID" value="NZ_JAWLKA010000003.1"/>
</dbReference>